<feature type="compositionally biased region" description="Basic and acidic residues" evidence="1">
    <location>
        <begin position="30"/>
        <end position="46"/>
    </location>
</feature>
<dbReference type="Proteomes" id="UP000727407">
    <property type="component" value="Unassembled WGS sequence"/>
</dbReference>
<accession>A0A8J4WQX8</accession>
<feature type="compositionally biased region" description="Polar residues" evidence="1">
    <location>
        <begin position="1"/>
        <end position="26"/>
    </location>
</feature>
<gene>
    <name evidence="2" type="ORF">DAT39_021099</name>
</gene>
<evidence type="ECO:0000256" key="1">
    <source>
        <dbReference type="SAM" id="MobiDB-lite"/>
    </source>
</evidence>
<dbReference type="AlphaFoldDB" id="A0A8J4WQX8"/>
<comment type="caution">
    <text evidence="2">The sequence shown here is derived from an EMBL/GenBank/DDBJ whole genome shotgun (WGS) entry which is preliminary data.</text>
</comment>
<feature type="region of interest" description="Disordered" evidence="1">
    <location>
        <begin position="1"/>
        <end position="78"/>
    </location>
</feature>
<name>A0A8J4WQX8_CLAMG</name>
<dbReference type="EMBL" id="QNUK01000847">
    <property type="protein sequence ID" value="KAF5889199.1"/>
    <property type="molecule type" value="Genomic_DNA"/>
</dbReference>
<sequence>MKHNNTPRQSRTQLEASHLSAHSQRGAQAGEDKKKTPLAREGDRTSRRTNACLFPLLTLTTQSPEEEQPPAGLDRRDLDQDIGHDRMVHMAAGPFFNSRPGHD</sequence>
<protein>
    <submittedName>
        <fullName evidence="2">Uncharacterized protein</fullName>
    </submittedName>
</protein>
<keyword evidence="3" id="KW-1185">Reference proteome</keyword>
<reference evidence="2" key="1">
    <citation type="submission" date="2020-07" db="EMBL/GenBank/DDBJ databases">
        <title>Clarias magur genome sequencing, assembly and annotation.</title>
        <authorList>
            <person name="Kushwaha B."/>
            <person name="Kumar R."/>
            <person name="Das P."/>
            <person name="Joshi C.G."/>
            <person name="Kumar D."/>
            <person name="Nagpure N.S."/>
            <person name="Pandey M."/>
            <person name="Agarwal S."/>
            <person name="Srivastava S."/>
            <person name="Singh M."/>
            <person name="Sahoo L."/>
            <person name="Jayasankar P."/>
            <person name="Meher P.K."/>
            <person name="Koringa P.G."/>
            <person name="Iquebal M.A."/>
            <person name="Das S.P."/>
            <person name="Bit A."/>
            <person name="Patnaik S."/>
            <person name="Patel N."/>
            <person name="Shah T.M."/>
            <person name="Hinsu A."/>
            <person name="Jena J.K."/>
        </authorList>
    </citation>
    <scope>NUCLEOTIDE SEQUENCE</scope>
    <source>
        <strain evidence="2">CIFAMagur01</strain>
        <tissue evidence="2">Testis</tissue>
    </source>
</reference>
<proteinExistence type="predicted"/>
<evidence type="ECO:0000313" key="2">
    <source>
        <dbReference type="EMBL" id="KAF5889199.1"/>
    </source>
</evidence>
<evidence type="ECO:0000313" key="3">
    <source>
        <dbReference type="Proteomes" id="UP000727407"/>
    </source>
</evidence>
<organism evidence="2 3">
    <name type="scientific">Clarias magur</name>
    <name type="common">Asian catfish</name>
    <name type="synonym">Macropteronotus magur</name>
    <dbReference type="NCBI Taxonomy" id="1594786"/>
    <lineage>
        <taxon>Eukaryota</taxon>
        <taxon>Metazoa</taxon>
        <taxon>Chordata</taxon>
        <taxon>Craniata</taxon>
        <taxon>Vertebrata</taxon>
        <taxon>Euteleostomi</taxon>
        <taxon>Actinopterygii</taxon>
        <taxon>Neopterygii</taxon>
        <taxon>Teleostei</taxon>
        <taxon>Ostariophysi</taxon>
        <taxon>Siluriformes</taxon>
        <taxon>Clariidae</taxon>
        <taxon>Clarias</taxon>
    </lineage>
</organism>